<protein>
    <recommendedName>
        <fullName evidence="1">non-specific serine/threonine protein kinase</fullName>
        <ecNumber evidence="1">2.7.11.1</ecNumber>
    </recommendedName>
</protein>
<organism evidence="11 12">
    <name type="scientific">Ktedonospora formicarum</name>
    <dbReference type="NCBI Taxonomy" id="2778364"/>
    <lineage>
        <taxon>Bacteria</taxon>
        <taxon>Bacillati</taxon>
        <taxon>Chloroflexota</taxon>
        <taxon>Ktedonobacteria</taxon>
        <taxon>Ktedonobacterales</taxon>
        <taxon>Ktedonobacteraceae</taxon>
        <taxon>Ktedonospora</taxon>
    </lineage>
</organism>
<dbReference type="InterPro" id="IPR008271">
    <property type="entry name" value="Ser/Thr_kinase_AS"/>
</dbReference>
<dbReference type="PROSITE" id="PS00107">
    <property type="entry name" value="PROTEIN_KINASE_ATP"/>
    <property type="match status" value="1"/>
</dbReference>
<reference evidence="11" key="1">
    <citation type="submission" date="2020-10" db="EMBL/GenBank/DDBJ databases">
        <title>Taxonomic study of unclassified bacteria belonging to the class Ktedonobacteria.</title>
        <authorList>
            <person name="Yabe S."/>
            <person name="Wang C.M."/>
            <person name="Zheng Y."/>
            <person name="Sakai Y."/>
            <person name="Cavaletti L."/>
            <person name="Monciardini P."/>
            <person name="Donadio S."/>
        </authorList>
    </citation>
    <scope>NUCLEOTIDE SEQUENCE</scope>
    <source>
        <strain evidence="11">SOSP1-1</strain>
    </source>
</reference>
<feature type="compositionally biased region" description="Polar residues" evidence="8">
    <location>
        <begin position="299"/>
        <end position="321"/>
    </location>
</feature>
<keyword evidence="12" id="KW-1185">Reference proteome</keyword>
<sequence>MADLEGRTLDRYELRQVIGKGGMADVYEGYDTRFQRTVAVKVFKRDDDEMRRRFEREARVMAQLRHPYLIPIFDAGSLTIEGYDCYYLVMPYMDGGTLRTRLHRAPLKPEEASKVLHDISSALDYIHSSGIIHRDIKSSNVLLDKEGRCYLADFGIARSTSDATQLTSTGFLMGTVDYMAPELFEEDKKADARSDLYGLGVLLFEMVTGRVPFEAENQIAVVSMHINKQPPSPRKFVTNLPVAAEKVILKSLQKRPELRYASASEMAEAFAQSINIQPQARPQERGATLHSDRTVRTEFPSNSLDSLRTEHANTSSPNAPSLHSLRTERAEQPLVLPSPPAGQRPGDSQGGQHSYQHGPSGSQQYSPYTGTPTREQGPRTSQHGYGQQGYGQSGYSQQGNHQQGYGQPGHSQQSNQPGYGQQSPQRPYREQEPQGYGAQQRSSSTPSPQHRPATATPTPPPASSSSSRGWITAGIALLALLVIGGALFMVLNNGNTGTGTNGGSPTSTSDQNPSVSLTATAEAQQNAQVKSTAEVIRKLTSTNPIYQDSLTSAESDAKWETNTNCTISTDGYHISASKGLLGTNKGCAEEQKLFNDATMTVDMLIKSGDGGGIYFRVGKQALNAYSGYLFEVDANGHYKVASSGNFSFSSKTLKEDDIPSGFKAGDKNTLQLVAHGDSLSFYVNNVFLVSLSDADHKEAGGIAFLASAQKSDAEVIYSNLRVYN</sequence>
<feature type="compositionally biased region" description="Polar residues" evidence="8">
    <location>
        <begin position="411"/>
        <end position="425"/>
    </location>
</feature>
<dbReference type="PROSITE" id="PS00108">
    <property type="entry name" value="PROTEIN_KINASE_ST"/>
    <property type="match status" value="1"/>
</dbReference>
<keyword evidence="3" id="KW-0808">Transferase</keyword>
<evidence type="ECO:0000256" key="4">
    <source>
        <dbReference type="ARBA" id="ARBA00022741"/>
    </source>
</evidence>
<dbReference type="Pfam" id="PF00069">
    <property type="entry name" value="Pkinase"/>
    <property type="match status" value="1"/>
</dbReference>
<dbReference type="GO" id="GO:0004674">
    <property type="term" value="F:protein serine/threonine kinase activity"/>
    <property type="evidence" value="ECO:0007669"/>
    <property type="project" value="UniProtKB-KW"/>
</dbReference>
<evidence type="ECO:0000256" key="1">
    <source>
        <dbReference type="ARBA" id="ARBA00012513"/>
    </source>
</evidence>
<evidence type="ECO:0000259" key="10">
    <source>
        <dbReference type="PROSITE" id="PS50011"/>
    </source>
</evidence>
<dbReference type="Pfam" id="PF06439">
    <property type="entry name" value="3keto-disac_hyd"/>
    <property type="match status" value="1"/>
</dbReference>
<evidence type="ECO:0000256" key="5">
    <source>
        <dbReference type="ARBA" id="ARBA00022777"/>
    </source>
</evidence>
<keyword evidence="5" id="KW-0418">Kinase</keyword>
<dbReference type="PANTHER" id="PTHR43289">
    <property type="entry name" value="MITOGEN-ACTIVATED PROTEIN KINASE KINASE KINASE 20-RELATED"/>
    <property type="match status" value="1"/>
</dbReference>
<evidence type="ECO:0000256" key="2">
    <source>
        <dbReference type="ARBA" id="ARBA00022527"/>
    </source>
</evidence>
<keyword evidence="9" id="KW-1133">Transmembrane helix</keyword>
<dbReference type="Gene3D" id="3.30.200.20">
    <property type="entry name" value="Phosphorylase Kinase, domain 1"/>
    <property type="match status" value="1"/>
</dbReference>
<evidence type="ECO:0000256" key="3">
    <source>
        <dbReference type="ARBA" id="ARBA00022679"/>
    </source>
</evidence>
<dbReference type="EC" id="2.7.11.1" evidence="1"/>
<proteinExistence type="predicted"/>
<dbReference type="RefSeq" id="WP_220192684.1">
    <property type="nucleotide sequence ID" value="NZ_BNJF01000001.1"/>
</dbReference>
<dbReference type="Gene3D" id="2.60.120.560">
    <property type="entry name" value="Exo-inulinase, domain 1"/>
    <property type="match status" value="1"/>
</dbReference>
<feature type="binding site" evidence="7">
    <location>
        <position position="41"/>
    </location>
    <ligand>
        <name>ATP</name>
        <dbReference type="ChEBI" id="CHEBI:30616"/>
    </ligand>
</feature>
<feature type="domain" description="Protein kinase" evidence="10">
    <location>
        <begin position="12"/>
        <end position="271"/>
    </location>
</feature>
<dbReference type="Proteomes" id="UP000612362">
    <property type="component" value="Unassembled WGS sequence"/>
</dbReference>
<feature type="transmembrane region" description="Helical" evidence="9">
    <location>
        <begin position="470"/>
        <end position="491"/>
    </location>
</feature>
<dbReference type="SMART" id="SM00220">
    <property type="entry name" value="S_TKc"/>
    <property type="match status" value="1"/>
</dbReference>
<evidence type="ECO:0000313" key="12">
    <source>
        <dbReference type="Proteomes" id="UP000612362"/>
    </source>
</evidence>
<evidence type="ECO:0000256" key="9">
    <source>
        <dbReference type="SAM" id="Phobius"/>
    </source>
</evidence>
<dbReference type="EMBL" id="BNJF01000001">
    <property type="protein sequence ID" value="GHO43199.1"/>
    <property type="molecule type" value="Genomic_DNA"/>
</dbReference>
<gene>
    <name evidence="11" type="ORF">KSX_13620</name>
</gene>
<accession>A0A8J3HT25</accession>
<keyword evidence="2" id="KW-0723">Serine/threonine-protein kinase</keyword>
<keyword evidence="9" id="KW-0472">Membrane</keyword>
<evidence type="ECO:0000256" key="8">
    <source>
        <dbReference type="SAM" id="MobiDB-lite"/>
    </source>
</evidence>
<dbReference type="SUPFAM" id="SSF56112">
    <property type="entry name" value="Protein kinase-like (PK-like)"/>
    <property type="match status" value="1"/>
</dbReference>
<evidence type="ECO:0000313" key="11">
    <source>
        <dbReference type="EMBL" id="GHO43199.1"/>
    </source>
</evidence>
<feature type="region of interest" description="Disordered" evidence="8">
    <location>
        <begin position="277"/>
        <end position="467"/>
    </location>
</feature>
<keyword evidence="9" id="KW-0812">Transmembrane</keyword>
<comment type="caution">
    <text evidence="11">The sequence shown here is derived from an EMBL/GenBank/DDBJ whole genome shotgun (WGS) entry which is preliminary data.</text>
</comment>
<keyword evidence="6 7" id="KW-0067">ATP-binding</keyword>
<feature type="compositionally biased region" description="Low complexity" evidence="8">
    <location>
        <begin position="393"/>
        <end position="410"/>
    </location>
</feature>
<dbReference type="InterPro" id="IPR011009">
    <property type="entry name" value="Kinase-like_dom_sf"/>
</dbReference>
<dbReference type="GO" id="GO:0016787">
    <property type="term" value="F:hydrolase activity"/>
    <property type="evidence" value="ECO:0007669"/>
    <property type="project" value="InterPro"/>
</dbReference>
<dbReference type="PANTHER" id="PTHR43289:SF6">
    <property type="entry name" value="SERINE_THREONINE-PROTEIN KINASE NEKL-3"/>
    <property type="match status" value="1"/>
</dbReference>
<name>A0A8J3HT25_9CHLR</name>
<feature type="compositionally biased region" description="Polar residues" evidence="8">
    <location>
        <begin position="437"/>
        <end position="448"/>
    </location>
</feature>
<dbReference type="Gene3D" id="1.10.510.10">
    <property type="entry name" value="Transferase(Phosphotransferase) domain 1"/>
    <property type="match status" value="1"/>
</dbReference>
<dbReference type="AlphaFoldDB" id="A0A8J3HT25"/>
<dbReference type="InterPro" id="IPR010496">
    <property type="entry name" value="AL/BT2_dom"/>
</dbReference>
<dbReference type="FunFam" id="1.10.510.10:FF:000021">
    <property type="entry name" value="Serine/threonine protein kinase"/>
    <property type="match status" value="1"/>
</dbReference>
<dbReference type="PROSITE" id="PS50011">
    <property type="entry name" value="PROTEIN_KINASE_DOM"/>
    <property type="match status" value="1"/>
</dbReference>
<dbReference type="InterPro" id="IPR000719">
    <property type="entry name" value="Prot_kinase_dom"/>
</dbReference>
<dbReference type="InterPro" id="IPR017441">
    <property type="entry name" value="Protein_kinase_ATP_BS"/>
</dbReference>
<evidence type="ECO:0000256" key="6">
    <source>
        <dbReference type="ARBA" id="ARBA00022840"/>
    </source>
</evidence>
<keyword evidence="4 7" id="KW-0547">Nucleotide-binding</keyword>
<evidence type="ECO:0000256" key="7">
    <source>
        <dbReference type="PROSITE-ProRule" id="PRU10141"/>
    </source>
</evidence>
<dbReference type="GO" id="GO:0005524">
    <property type="term" value="F:ATP binding"/>
    <property type="evidence" value="ECO:0007669"/>
    <property type="project" value="UniProtKB-UniRule"/>
</dbReference>
<dbReference type="CDD" id="cd14014">
    <property type="entry name" value="STKc_PknB_like"/>
    <property type="match status" value="1"/>
</dbReference>
<feature type="compositionally biased region" description="Polar residues" evidence="8">
    <location>
        <begin position="350"/>
        <end position="380"/>
    </location>
</feature>